<accession>A0ACA9PPL6</accession>
<dbReference type="EMBL" id="CAJVPU010031634">
    <property type="protein sequence ID" value="CAG8717483.1"/>
    <property type="molecule type" value="Genomic_DNA"/>
</dbReference>
<dbReference type="Proteomes" id="UP000789702">
    <property type="component" value="Unassembled WGS sequence"/>
</dbReference>
<proteinExistence type="predicted"/>
<protein>
    <submittedName>
        <fullName evidence="1">11986_t:CDS:1</fullName>
    </submittedName>
</protein>
<keyword evidence="2" id="KW-1185">Reference proteome</keyword>
<sequence>EHFEEAMKYARRSVSDSDIRRYEIFAQNLQQSRGFGLSFKFPEETGGPSAEIQHGVSGGSAMDVTSSGFGQDGADEDD</sequence>
<evidence type="ECO:0000313" key="1">
    <source>
        <dbReference type="EMBL" id="CAG8717483.1"/>
    </source>
</evidence>
<feature type="non-terminal residue" evidence="1">
    <location>
        <position position="78"/>
    </location>
</feature>
<reference evidence="1" key="1">
    <citation type="submission" date="2021-06" db="EMBL/GenBank/DDBJ databases">
        <authorList>
            <person name="Kallberg Y."/>
            <person name="Tangrot J."/>
            <person name="Rosling A."/>
        </authorList>
    </citation>
    <scope>NUCLEOTIDE SEQUENCE</scope>
    <source>
        <strain evidence="1">IL203A</strain>
    </source>
</reference>
<gene>
    <name evidence="1" type="ORF">DHETER_LOCUS12631</name>
</gene>
<organism evidence="1 2">
    <name type="scientific">Dentiscutata heterogama</name>
    <dbReference type="NCBI Taxonomy" id="1316150"/>
    <lineage>
        <taxon>Eukaryota</taxon>
        <taxon>Fungi</taxon>
        <taxon>Fungi incertae sedis</taxon>
        <taxon>Mucoromycota</taxon>
        <taxon>Glomeromycotina</taxon>
        <taxon>Glomeromycetes</taxon>
        <taxon>Diversisporales</taxon>
        <taxon>Gigasporaceae</taxon>
        <taxon>Dentiscutata</taxon>
    </lineage>
</organism>
<comment type="caution">
    <text evidence="1">The sequence shown here is derived from an EMBL/GenBank/DDBJ whole genome shotgun (WGS) entry which is preliminary data.</text>
</comment>
<evidence type="ECO:0000313" key="2">
    <source>
        <dbReference type="Proteomes" id="UP000789702"/>
    </source>
</evidence>
<name>A0ACA9PPL6_9GLOM</name>
<feature type="non-terminal residue" evidence="1">
    <location>
        <position position="1"/>
    </location>
</feature>